<evidence type="ECO:0000313" key="1">
    <source>
        <dbReference type="EMBL" id="KAH7520714.1"/>
    </source>
</evidence>
<proteinExistence type="predicted"/>
<dbReference type="AlphaFoldDB" id="A0A978V0E8"/>
<evidence type="ECO:0000313" key="2">
    <source>
        <dbReference type="Proteomes" id="UP000813462"/>
    </source>
</evidence>
<dbReference type="Proteomes" id="UP000813462">
    <property type="component" value="Unassembled WGS sequence"/>
</dbReference>
<gene>
    <name evidence="1" type="ORF">FEM48_Zijuj08G0174700</name>
</gene>
<sequence>MSPKLQVRIPIDWLSLRVAVGSDITGLKMPRMDCLKNMGSIDLVGWKEERNRGGENIYVGEWWHSGMVLEDLYILKMLPIQPWFLKMHKMDVYGGIGPNDGNGLSFPWQTRLRIVKDIAHALN</sequence>
<dbReference type="EMBL" id="JAEACU010000008">
    <property type="protein sequence ID" value="KAH7520714.1"/>
    <property type="molecule type" value="Genomic_DNA"/>
</dbReference>
<name>A0A978V0E8_ZIZJJ</name>
<reference evidence="1" key="1">
    <citation type="journal article" date="2021" name="Front. Plant Sci.">
        <title>Chromosome-Scale Genome Assembly for Chinese Sour Jujube and Insights Into Its Genome Evolution and Domestication Signature.</title>
        <authorList>
            <person name="Shen L.-Y."/>
            <person name="Luo H."/>
            <person name="Wang X.-L."/>
            <person name="Wang X.-M."/>
            <person name="Qiu X.-J."/>
            <person name="Liu H."/>
            <person name="Zhou S.-S."/>
            <person name="Jia K.-H."/>
            <person name="Nie S."/>
            <person name="Bao Y.-T."/>
            <person name="Zhang R.-G."/>
            <person name="Yun Q.-Z."/>
            <person name="Chai Y.-H."/>
            <person name="Lu J.-Y."/>
            <person name="Li Y."/>
            <person name="Zhao S.-W."/>
            <person name="Mao J.-F."/>
            <person name="Jia S.-G."/>
            <person name="Mao Y.-M."/>
        </authorList>
    </citation>
    <scope>NUCLEOTIDE SEQUENCE</scope>
    <source>
        <strain evidence="1">AT0</strain>
        <tissue evidence="1">Leaf</tissue>
    </source>
</reference>
<protein>
    <submittedName>
        <fullName evidence="1">Uncharacterized protein</fullName>
    </submittedName>
</protein>
<accession>A0A978V0E8</accession>
<organism evidence="1 2">
    <name type="scientific">Ziziphus jujuba var. spinosa</name>
    <dbReference type="NCBI Taxonomy" id="714518"/>
    <lineage>
        <taxon>Eukaryota</taxon>
        <taxon>Viridiplantae</taxon>
        <taxon>Streptophyta</taxon>
        <taxon>Embryophyta</taxon>
        <taxon>Tracheophyta</taxon>
        <taxon>Spermatophyta</taxon>
        <taxon>Magnoliopsida</taxon>
        <taxon>eudicotyledons</taxon>
        <taxon>Gunneridae</taxon>
        <taxon>Pentapetalae</taxon>
        <taxon>rosids</taxon>
        <taxon>fabids</taxon>
        <taxon>Rosales</taxon>
        <taxon>Rhamnaceae</taxon>
        <taxon>Paliureae</taxon>
        <taxon>Ziziphus</taxon>
    </lineage>
</organism>
<comment type="caution">
    <text evidence="1">The sequence shown here is derived from an EMBL/GenBank/DDBJ whole genome shotgun (WGS) entry which is preliminary data.</text>
</comment>